<proteinExistence type="inferred from homology"/>
<dbReference type="Pfam" id="PF01497">
    <property type="entry name" value="Peripla_BP_2"/>
    <property type="match status" value="1"/>
</dbReference>
<dbReference type="InterPro" id="IPR009057">
    <property type="entry name" value="Homeodomain-like_sf"/>
</dbReference>
<dbReference type="InterPro" id="IPR051313">
    <property type="entry name" value="Bact_iron-sidero_bind"/>
</dbReference>
<dbReference type="PROSITE" id="PS01124">
    <property type="entry name" value="HTH_ARAC_FAMILY_2"/>
    <property type="match status" value="1"/>
</dbReference>
<dbReference type="PANTHER" id="PTHR30532">
    <property type="entry name" value="IRON III DICITRATE-BINDING PERIPLASMIC PROTEIN"/>
    <property type="match status" value="1"/>
</dbReference>
<evidence type="ECO:0000256" key="2">
    <source>
        <dbReference type="ARBA" id="ARBA00008814"/>
    </source>
</evidence>
<dbReference type="InterPro" id="IPR002491">
    <property type="entry name" value="ABC_transptr_periplasmic_BD"/>
</dbReference>
<evidence type="ECO:0000256" key="1">
    <source>
        <dbReference type="ARBA" id="ARBA00004196"/>
    </source>
</evidence>
<dbReference type="PANTHER" id="PTHR30532:SF26">
    <property type="entry name" value="IRON(3+)-HYDROXAMATE-BINDING PROTEIN FHUD"/>
    <property type="match status" value="1"/>
</dbReference>
<comment type="subcellular location">
    <subcellularLocation>
        <location evidence="1">Cell envelope</location>
    </subcellularLocation>
</comment>
<keyword evidence="4" id="KW-0732">Signal</keyword>
<dbReference type="SMART" id="SM00342">
    <property type="entry name" value="HTH_ARAC"/>
    <property type="match status" value="1"/>
</dbReference>
<dbReference type="EMBL" id="JBHTAI010000031">
    <property type="protein sequence ID" value="MFC7153235.1"/>
    <property type="molecule type" value="Genomic_DNA"/>
</dbReference>
<reference evidence="11" key="1">
    <citation type="journal article" date="2019" name="Int. J. Syst. Evol. Microbiol.">
        <title>The Global Catalogue of Microorganisms (GCM) 10K type strain sequencing project: providing services to taxonomists for standard genome sequencing and annotation.</title>
        <authorList>
            <consortium name="The Broad Institute Genomics Platform"/>
            <consortium name="The Broad Institute Genome Sequencing Center for Infectious Disease"/>
            <person name="Wu L."/>
            <person name="Ma J."/>
        </authorList>
    </citation>
    <scope>NUCLEOTIDE SEQUENCE [LARGE SCALE GENOMIC DNA]</scope>
    <source>
        <strain evidence="11">KCTC 12907</strain>
    </source>
</reference>
<keyword evidence="7" id="KW-0804">Transcription</keyword>
<organism evidence="10 11">
    <name type="scientific">Cohnella cellulosilytica</name>
    <dbReference type="NCBI Taxonomy" id="986710"/>
    <lineage>
        <taxon>Bacteria</taxon>
        <taxon>Bacillati</taxon>
        <taxon>Bacillota</taxon>
        <taxon>Bacilli</taxon>
        <taxon>Bacillales</taxon>
        <taxon>Paenibacillaceae</taxon>
        <taxon>Cohnella</taxon>
    </lineage>
</organism>
<protein>
    <submittedName>
        <fullName evidence="10">Helix-turn-helix domain-containing protein</fullName>
    </submittedName>
</protein>
<dbReference type="PRINTS" id="PR00032">
    <property type="entry name" value="HTHARAC"/>
</dbReference>
<evidence type="ECO:0000256" key="4">
    <source>
        <dbReference type="ARBA" id="ARBA00022729"/>
    </source>
</evidence>
<keyword evidence="11" id="KW-1185">Reference proteome</keyword>
<evidence type="ECO:0000256" key="3">
    <source>
        <dbReference type="ARBA" id="ARBA00022448"/>
    </source>
</evidence>
<name>A0ABW2FR51_9BACL</name>
<evidence type="ECO:0000256" key="6">
    <source>
        <dbReference type="ARBA" id="ARBA00023125"/>
    </source>
</evidence>
<evidence type="ECO:0000313" key="10">
    <source>
        <dbReference type="EMBL" id="MFC7153235.1"/>
    </source>
</evidence>
<keyword evidence="5" id="KW-0805">Transcription regulation</keyword>
<sequence>MFRLQPNLPEAADPAPPWATRELSVDDPGQAFRLVREIEHVYREGAANGFFKMQSLFYELLHRIVDAKTGEAKQAARIEEVLAYIRAHYSEELSRDKLASLTGVHPDHFSRWFRKMTGRSYVDFVAETRMSKARERLLGSGDSLHEIARKVGYKDEFYFSRKFKQLVGTAPTLYRRKPKTVFSLACNYTAGLLAVGHVPSVGSLTPWLSRRYQAELGQGRLKPIFWDDCHPSGLREEPRPDVILCHDKQYDEEQLELLRELAPTLSIPFGSMSWQEQFMLVAELVGEADRARIRLDRYDAALEIARERVVRKFDLSETVLILEIWTDELAIFGDTYGRAGHIVYRAFGFSPPELVRRQVIPGAGYTYIEEERLIEYDADIVFLIVHNDPTSRKTACRLKRGEAWKALTAVKRGRVYDFDGGLFYGYDPASTEMQLQRIMKAISD</sequence>
<gene>
    <name evidence="10" type="ORF">ACFQMJ_32330</name>
</gene>
<dbReference type="Gene3D" id="3.40.50.1980">
    <property type="entry name" value="Nitrogenase molybdenum iron protein domain"/>
    <property type="match status" value="2"/>
</dbReference>
<dbReference type="InterPro" id="IPR020449">
    <property type="entry name" value="Tscrpt_reg_AraC-type_HTH"/>
</dbReference>
<evidence type="ECO:0000256" key="5">
    <source>
        <dbReference type="ARBA" id="ARBA00023015"/>
    </source>
</evidence>
<dbReference type="PROSITE" id="PS50983">
    <property type="entry name" value="FE_B12_PBP"/>
    <property type="match status" value="1"/>
</dbReference>
<evidence type="ECO:0000259" key="8">
    <source>
        <dbReference type="PROSITE" id="PS01124"/>
    </source>
</evidence>
<comment type="similarity">
    <text evidence="2">Belongs to the bacterial solute-binding protein 8 family.</text>
</comment>
<keyword evidence="6" id="KW-0238">DNA-binding</keyword>
<dbReference type="PROSITE" id="PS00041">
    <property type="entry name" value="HTH_ARAC_FAMILY_1"/>
    <property type="match status" value="1"/>
</dbReference>
<dbReference type="SUPFAM" id="SSF46689">
    <property type="entry name" value="Homeodomain-like"/>
    <property type="match status" value="2"/>
</dbReference>
<accession>A0ABW2FR51</accession>
<dbReference type="Gene3D" id="1.10.10.60">
    <property type="entry name" value="Homeodomain-like"/>
    <property type="match status" value="1"/>
</dbReference>
<comment type="caution">
    <text evidence="10">The sequence shown here is derived from an EMBL/GenBank/DDBJ whole genome shotgun (WGS) entry which is preliminary data.</text>
</comment>
<dbReference type="Proteomes" id="UP001596378">
    <property type="component" value="Unassembled WGS sequence"/>
</dbReference>
<dbReference type="Pfam" id="PF12833">
    <property type="entry name" value="HTH_18"/>
    <property type="match status" value="1"/>
</dbReference>
<dbReference type="SUPFAM" id="SSF53807">
    <property type="entry name" value="Helical backbone' metal receptor"/>
    <property type="match status" value="1"/>
</dbReference>
<keyword evidence="3" id="KW-0813">Transport</keyword>
<dbReference type="InterPro" id="IPR018060">
    <property type="entry name" value="HTH_AraC"/>
</dbReference>
<evidence type="ECO:0000313" key="11">
    <source>
        <dbReference type="Proteomes" id="UP001596378"/>
    </source>
</evidence>
<dbReference type="InterPro" id="IPR018062">
    <property type="entry name" value="HTH_AraC-typ_CS"/>
</dbReference>
<feature type="domain" description="Fe/B12 periplasmic-binding" evidence="9">
    <location>
        <begin position="136"/>
        <end position="444"/>
    </location>
</feature>
<evidence type="ECO:0000256" key="7">
    <source>
        <dbReference type="ARBA" id="ARBA00023163"/>
    </source>
</evidence>
<feature type="domain" description="HTH araC/xylS-type" evidence="8">
    <location>
        <begin position="79"/>
        <end position="177"/>
    </location>
</feature>
<evidence type="ECO:0000259" key="9">
    <source>
        <dbReference type="PROSITE" id="PS50983"/>
    </source>
</evidence>